<dbReference type="InterPro" id="IPR037185">
    <property type="entry name" value="EmrE-like"/>
</dbReference>
<evidence type="ECO:0000313" key="3">
    <source>
        <dbReference type="EMBL" id="PAU77039.1"/>
    </source>
</evidence>
<feature type="transmembrane region" description="Helical" evidence="1">
    <location>
        <begin position="119"/>
        <end position="137"/>
    </location>
</feature>
<dbReference type="InterPro" id="IPR000620">
    <property type="entry name" value="EamA_dom"/>
</dbReference>
<dbReference type="PANTHER" id="PTHR22911">
    <property type="entry name" value="ACYL-MALONYL CONDENSING ENZYME-RELATED"/>
    <property type="match status" value="1"/>
</dbReference>
<keyword evidence="1" id="KW-1133">Transmembrane helix</keyword>
<dbReference type="GO" id="GO:0016020">
    <property type="term" value="C:membrane"/>
    <property type="evidence" value="ECO:0007669"/>
    <property type="project" value="InterPro"/>
</dbReference>
<feature type="transmembrane region" description="Helical" evidence="1">
    <location>
        <begin position="67"/>
        <end position="88"/>
    </location>
</feature>
<feature type="transmembrane region" description="Helical" evidence="1">
    <location>
        <begin position="143"/>
        <end position="162"/>
    </location>
</feature>
<keyword evidence="1" id="KW-0472">Membrane</keyword>
<organism evidence="3 4">
    <name type="scientific">Halovibrio salipaludis</name>
    <dbReference type="NCBI Taxonomy" id="2032626"/>
    <lineage>
        <taxon>Bacteria</taxon>
        <taxon>Pseudomonadati</taxon>
        <taxon>Pseudomonadota</taxon>
        <taxon>Gammaproteobacteria</taxon>
        <taxon>Oceanospirillales</taxon>
        <taxon>Halomonadaceae</taxon>
        <taxon>Halovibrio</taxon>
    </lineage>
</organism>
<dbReference type="OrthoDB" id="5148831at2"/>
<feature type="domain" description="EamA" evidence="2">
    <location>
        <begin position="143"/>
        <end position="281"/>
    </location>
</feature>
<dbReference type="EMBL" id="NSKD01000010">
    <property type="protein sequence ID" value="PAU77039.1"/>
    <property type="molecule type" value="Genomic_DNA"/>
</dbReference>
<feature type="transmembrane region" description="Helical" evidence="1">
    <location>
        <begin position="242"/>
        <end position="262"/>
    </location>
</feature>
<feature type="transmembrane region" description="Helical" evidence="1">
    <location>
        <begin position="268"/>
        <end position="286"/>
    </location>
</feature>
<dbReference type="RefSeq" id="WP_095618574.1">
    <property type="nucleotide sequence ID" value="NZ_NSKD01000010.1"/>
</dbReference>
<dbReference type="Proteomes" id="UP000218896">
    <property type="component" value="Unassembled WGS sequence"/>
</dbReference>
<protein>
    <submittedName>
        <fullName evidence="3">EamA family transporter</fullName>
    </submittedName>
</protein>
<evidence type="ECO:0000259" key="2">
    <source>
        <dbReference type="Pfam" id="PF00892"/>
    </source>
</evidence>
<accession>A0A2A2EXD5</accession>
<evidence type="ECO:0000313" key="4">
    <source>
        <dbReference type="Proteomes" id="UP000218896"/>
    </source>
</evidence>
<dbReference type="AlphaFoldDB" id="A0A2A2EXD5"/>
<dbReference type="SUPFAM" id="SSF103481">
    <property type="entry name" value="Multidrug resistance efflux transporter EmrE"/>
    <property type="match status" value="2"/>
</dbReference>
<gene>
    <name evidence="3" type="ORF">CK501_15070</name>
</gene>
<feature type="domain" description="EamA" evidence="2">
    <location>
        <begin position="3"/>
        <end position="133"/>
    </location>
</feature>
<reference evidence="3 4" key="1">
    <citation type="submission" date="2017-08" db="EMBL/GenBank/DDBJ databases">
        <title>Halovibrio sewagensis sp. nov., isolated from wastewater of high salinity.</title>
        <authorList>
            <person name="Dong X."/>
            <person name="Zhang G."/>
        </authorList>
    </citation>
    <scope>NUCLEOTIDE SEQUENCE [LARGE SCALE GENOMIC DNA]</scope>
    <source>
        <strain evidence="3 4">YL5-2</strain>
    </source>
</reference>
<sequence>MRTALLLLLITLSEATIGVFVKLTDGRIPIQTLNFYALTFAAVFLTVAMPLTTGARLRFPRDNMKDTAIIGLLIALQISVFNFAMTVAPIANVVIFWSIAPFFTFIFSWLFLGEKAKRNYILIFALAITGIVLAKPLEGSHMLGNLVALADGAVYAAMVTYMRYEGKTETGNDIAWSMLAGAIILSPFLVLFGPGDINGSIHYEPLGMDLPIMLWALCLGVVSTGFAYFGISIVLKTLNANTYALVDIIVSPVVAATLGYLIFSEVPAQGMVYGGALLLGAGFWLTREMSRGTGKRAVHPCQCA</sequence>
<feature type="transmembrane region" description="Helical" evidence="1">
    <location>
        <begin position="212"/>
        <end position="235"/>
    </location>
</feature>
<proteinExistence type="predicted"/>
<comment type="caution">
    <text evidence="3">The sequence shown here is derived from an EMBL/GenBank/DDBJ whole genome shotgun (WGS) entry which is preliminary data.</text>
</comment>
<evidence type="ECO:0000256" key="1">
    <source>
        <dbReference type="SAM" id="Phobius"/>
    </source>
</evidence>
<name>A0A2A2EXD5_9GAMM</name>
<feature type="transmembrane region" description="Helical" evidence="1">
    <location>
        <begin position="94"/>
        <end position="112"/>
    </location>
</feature>
<dbReference type="Pfam" id="PF00892">
    <property type="entry name" value="EamA"/>
    <property type="match status" value="2"/>
</dbReference>
<feature type="transmembrane region" description="Helical" evidence="1">
    <location>
        <begin position="35"/>
        <end position="55"/>
    </location>
</feature>
<keyword evidence="4" id="KW-1185">Reference proteome</keyword>
<keyword evidence="1" id="KW-0812">Transmembrane</keyword>
<feature type="transmembrane region" description="Helical" evidence="1">
    <location>
        <begin position="174"/>
        <end position="192"/>
    </location>
</feature>